<feature type="non-terminal residue" evidence="2">
    <location>
        <position position="53"/>
    </location>
</feature>
<evidence type="ECO:0000313" key="3">
    <source>
        <dbReference type="Proteomes" id="UP000265520"/>
    </source>
</evidence>
<sequence length="53" mass="5765">PALFAAASLPASRSEPSQKLPRRQQLAATSSESQRTIRCSEGFVRVANHAEQQ</sequence>
<protein>
    <submittedName>
        <fullName evidence="2">Uncharacterized protein</fullName>
    </submittedName>
</protein>
<proteinExistence type="predicted"/>
<feature type="non-terminal residue" evidence="2">
    <location>
        <position position="1"/>
    </location>
</feature>
<evidence type="ECO:0000256" key="1">
    <source>
        <dbReference type="SAM" id="MobiDB-lite"/>
    </source>
</evidence>
<keyword evidence="3" id="KW-1185">Reference proteome</keyword>
<dbReference type="EMBL" id="LXQA011011432">
    <property type="protein sequence ID" value="MCI81127.1"/>
    <property type="molecule type" value="Genomic_DNA"/>
</dbReference>
<accession>A0A392UZ36</accession>
<feature type="compositionally biased region" description="Low complexity" evidence="1">
    <location>
        <begin position="1"/>
        <end position="12"/>
    </location>
</feature>
<dbReference type="Proteomes" id="UP000265520">
    <property type="component" value="Unassembled WGS sequence"/>
</dbReference>
<name>A0A392UZ36_9FABA</name>
<feature type="region of interest" description="Disordered" evidence="1">
    <location>
        <begin position="1"/>
        <end position="34"/>
    </location>
</feature>
<reference evidence="2 3" key="1">
    <citation type="journal article" date="2018" name="Front. Plant Sci.">
        <title>Red Clover (Trifolium pratense) and Zigzag Clover (T. medium) - A Picture of Genomic Similarities and Differences.</title>
        <authorList>
            <person name="Dluhosova J."/>
            <person name="Istvanek J."/>
            <person name="Nedelnik J."/>
            <person name="Repkova J."/>
        </authorList>
    </citation>
    <scope>NUCLEOTIDE SEQUENCE [LARGE SCALE GENOMIC DNA]</scope>
    <source>
        <strain evidence="3">cv. 10/8</strain>
        <tissue evidence="2">Leaf</tissue>
    </source>
</reference>
<comment type="caution">
    <text evidence="2">The sequence shown here is derived from an EMBL/GenBank/DDBJ whole genome shotgun (WGS) entry which is preliminary data.</text>
</comment>
<organism evidence="2 3">
    <name type="scientific">Trifolium medium</name>
    <dbReference type="NCBI Taxonomy" id="97028"/>
    <lineage>
        <taxon>Eukaryota</taxon>
        <taxon>Viridiplantae</taxon>
        <taxon>Streptophyta</taxon>
        <taxon>Embryophyta</taxon>
        <taxon>Tracheophyta</taxon>
        <taxon>Spermatophyta</taxon>
        <taxon>Magnoliopsida</taxon>
        <taxon>eudicotyledons</taxon>
        <taxon>Gunneridae</taxon>
        <taxon>Pentapetalae</taxon>
        <taxon>rosids</taxon>
        <taxon>fabids</taxon>
        <taxon>Fabales</taxon>
        <taxon>Fabaceae</taxon>
        <taxon>Papilionoideae</taxon>
        <taxon>50 kb inversion clade</taxon>
        <taxon>NPAAA clade</taxon>
        <taxon>Hologalegina</taxon>
        <taxon>IRL clade</taxon>
        <taxon>Trifolieae</taxon>
        <taxon>Trifolium</taxon>
    </lineage>
</organism>
<evidence type="ECO:0000313" key="2">
    <source>
        <dbReference type="EMBL" id="MCI81127.1"/>
    </source>
</evidence>
<dbReference type="AlphaFoldDB" id="A0A392UZ36"/>